<evidence type="ECO:0000313" key="4">
    <source>
        <dbReference type="Proteomes" id="UP001303160"/>
    </source>
</evidence>
<name>A0AAN7AZ56_9PEZI</name>
<comment type="caution">
    <text evidence="3">The sequence shown here is derived from an EMBL/GenBank/DDBJ whole genome shotgun (WGS) entry which is preliminary data.</text>
</comment>
<feature type="compositionally biased region" description="Polar residues" evidence="2">
    <location>
        <begin position="121"/>
        <end position="131"/>
    </location>
</feature>
<protein>
    <recommendedName>
        <fullName evidence="5">Ubiquitin interaction domain-containing protein</fullName>
    </recommendedName>
</protein>
<feature type="coiled-coil region" evidence="1">
    <location>
        <begin position="519"/>
        <end position="553"/>
    </location>
</feature>
<dbReference type="EMBL" id="MU863883">
    <property type="protein sequence ID" value="KAK4204324.1"/>
    <property type="molecule type" value="Genomic_DNA"/>
</dbReference>
<dbReference type="InterPro" id="IPR055335">
    <property type="entry name" value="Ucp6/RUP1"/>
</dbReference>
<sequence length="833" mass="93524">MAELSGLSAAEREAYDLVRSLGVEWPDDQLLIRALKHHKNNIDALVNEWFQLGPEKWITDYRNNSQWSSWDEMPGLEATETSGLAPLPGAASSPSFRIEGEEVLYGQNPGTTTGAPTRPPSRNTAQDEYDQNMQKALQRSLEDSVQPLRPSSPAKVHFGLATRDHYEEDNWATTTSQFSLPPEDEVPSQRIRRSGLPAFLRRRPNYNNHMLGGLLVILQRIPAARNALLQTGAGPAWGYQCTKDWWKGEPIVAQGQCWEHEVHRLMAFLEGTNRSYATADMLAQIPEPEKYHFNDEEREFFRRFVYLTSAQGVDDELSAWRYSVFTSEVEVAPIADSTAPPAFDQYCILDLLLPDNNYEARAPKTLYDYLDLLFYPDAKQTAEDINQGTLAMVSAESEIMTVRFAFEITTDIDIPEVFYLDRYLKANHERIVELSMDQITLFRTKKKATSTAESRGTFIPSSSDQPRSRQELAAATLKVLRGKIEKMRKHALWRNYDSAYETGQEAFYLPFSDDEPLWSEQEKRILAHYNTRIEQLERVIARTDELTKKLKETVLDPIDAEYEANAAKFTTPSEDEKWNPTHSYLLVGAVIGDNQVLVRWDGELLDDVIQESSSPEAPDMGGWWLKVSYQNRVEYEFIKFKSVVDMWNKSNRNRMLVYATESAMKEKPAALSDKLQKFVKDDNHFFKRELDEHMSKEPEAEASRKRGVDDEWAAVTGSGKLQRSASMDTLASDRASVGSQKGSDQEDEDMLDVGGGSVGEKGVSVAVQEMVERRTSSFFPSVTGANTVGTTQGDDATGTGTSKASPGGGDGNSAGSAADPMKITEDGDGMVTD</sequence>
<dbReference type="Proteomes" id="UP001303160">
    <property type="component" value="Unassembled WGS sequence"/>
</dbReference>
<feature type="compositionally biased region" description="Polar residues" evidence="2">
    <location>
        <begin position="719"/>
        <end position="729"/>
    </location>
</feature>
<proteinExistence type="predicted"/>
<feature type="region of interest" description="Disordered" evidence="2">
    <location>
        <begin position="689"/>
        <end position="708"/>
    </location>
</feature>
<gene>
    <name evidence="3" type="ORF">QBC40DRAFT_333718</name>
</gene>
<keyword evidence="1" id="KW-0175">Coiled coil</keyword>
<accession>A0AAN7AZ56</accession>
<organism evidence="3 4">
    <name type="scientific">Triangularia verruculosa</name>
    <dbReference type="NCBI Taxonomy" id="2587418"/>
    <lineage>
        <taxon>Eukaryota</taxon>
        <taxon>Fungi</taxon>
        <taxon>Dikarya</taxon>
        <taxon>Ascomycota</taxon>
        <taxon>Pezizomycotina</taxon>
        <taxon>Sordariomycetes</taxon>
        <taxon>Sordariomycetidae</taxon>
        <taxon>Sordariales</taxon>
        <taxon>Podosporaceae</taxon>
        <taxon>Triangularia</taxon>
    </lineage>
</organism>
<feature type="region of interest" description="Disordered" evidence="2">
    <location>
        <begin position="717"/>
        <end position="833"/>
    </location>
</feature>
<dbReference type="PANTHER" id="PTHR39597">
    <property type="entry name" value="UBA DOMAIN-CONTAINING PROTEIN RUP1"/>
    <property type="match status" value="1"/>
</dbReference>
<evidence type="ECO:0000313" key="3">
    <source>
        <dbReference type="EMBL" id="KAK4204324.1"/>
    </source>
</evidence>
<feature type="compositionally biased region" description="Polar residues" evidence="2">
    <location>
        <begin position="776"/>
        <end position="786"/>
    </location>
</feature>
<dbReference type="GO" id="GO:0005634">
    <property type="term" value="C:nucleus"/>
    <property type="evidence" value="ECO:0007669"/>
    <property type="project" value="TreeGrafter"/>
</dbReference>
<keyword evidence="4" id="KW-1185">Reference proteome</keyword>
<feature type="region of interest" description="Disordered" evidence="2">
    <location>
        <begin position="105"/>
        <end position="131"/>
    </location>
</feature>
<reference evidence="3" key="2">
    <citation type="submission" date="2023-05" db="EMBL/GenBank/DDBJ databases">
        <authorList>
            <consortium name="Lawrence Berkeley National Laboratory"/>
            <person name="Steindorff A."/>
            <person name="Hensen N."/>
            <person name="Bonometti L."/>
            <person name="Westerberg I."/>
            <person name="Brannstrom I.O."/>
            <person name="Guillou S."/>
            <person name="Cros-Aarteil S."/>
            <person name="Calhoun S."/>
            <person name="Haridas S."/>
            <person name="Kuo A."/>
            <person name="Mondo S."/>
            <person name="Pangilinan J."/>
            <person name="Riley R."/>
            <person name="Labutti K."/>
            <person name="Andreopoulos B."/>
            <person name="Lipzen A."/>
            <person name="Chen C."/>
            <person name="Yanf M."/>
            <person name="Daum C."/>
            <person name="Ng V."/>
            <person name="Clum A."/>
            <person name="Ohm R."/>
            <person name="Martin F."/>
            <person name="Silar P."/>
            <person name="Natvig D."/>
            <person name="Lalanne C."/>
            <person name="Gautier V."/>
            <person name="Ament-Velasquez S.L."/>
            <person name="Kruys A."/>
            <person name="Hutchinson M.I."/>
            <person name="Powell A.J."/>
            <person name="Barry K."/>
            <person name="Miller A.N."/>
            <person name="Grigoriev I.V."/>
            <person name="Debuchy R."/>
            <person name="Gladieux P."/>
            <person name="Thoren M.H."/>
            <person name="Johannesson H."/>
        </authorList>
    </citation>
    <scope>NUCLEOTIDE SEQUENCE</scope>
    <source>
        <strain evidence="3">CBS 315.58</strain>
    </source>
</reference>
<dbReference type="GO" id="GO:0005829">
    <property type="term" value="C:cytosol"/>
    <property type="evidence" value="ECO:0007669"/>
    <property type="project" value="TreeGrafter"/>
</dbReference>
<evidence type="ECO:0000256" key="1">
    <source>
        <dbReference type="SAM" id="Coils"/>
    </source>
</evidence>
<evidence type="ECO:0008006" key="5">
    <source>
        <dbReference type="Google" id="ProtNLM"/>
    </source>
</evidence>
<dbReference type="AlphaFoldDB" id="A0AAN7AZ56"/>
<reference evidence="3" key="1">
    <citation type="journal article" date="2023" name="Mol. Phylogenet. Evol.">
        <title>Genome-scale phylogeny and comparative genomics of the fungal order Sordariales.</title>
        <authorList>
            <person name="Hensen N."/>
            <person name="Bonometti L."/>
            <person name="Westerberg I."/>
            <person name="Brannstrom I.O."/>
            <person name="Guillou S."/>
            <person name="Cros-Aarteil S."/>
            <person name="Calhoun S."/>
            <person name="Haridas S."/>
            <person name="Kuo A."/>
            <person name="Mondo S."/>
            <person name="Pangilinan J."/>
            <person name="Riley R."/>
            <person name="LaButti K."/>
            <person name="Andreopoulos B."/>
            <person name="Lipzen A."/>
            <person name="Chen C."/>
            <person name="Yan M."/>
            <person name="Daum C."/>
            <person name="Ng V."/>
            <person name="Clum A."/>
            <person name="Steindorff A."/>
            <person name="Ohm R.A."/>
            <person name="Martin F."/>
            <person name="Silar P."/>
            <person name="Natvig D.O."/>
            <person name="Lalanne C."/>
            <person name="Gautier V."/>
            <person name="Ament-Velasquez S.L."/>
            <person name="Kruys A."/>
            <person name="Hutchinson M.I."/>
            <person name="Powell A.J."/>
            <person name="Barry K."/>
            <person name="Miller A.N."/>
            <person name="Grigoriev I.V."/>
            <person name="Debuchy R."/>
            <person name="Gladieux P."/>
            <person name="Hiltunen Thoren M."/>
            <person name="Johannesson H."/>
        </authorList>
    </citation>
    <scope>NUCLEOTIDE SEQUENCE</scope>
    <source>
        <strain evidence="3">CBS 315.58</strain>
    </source>
</reference>
<dbReference type="GO" id="GO:0016579">
    <property type="term" value="P:protein deubiquitination"/>
    <property type="evidence" value="ECO:0007669"/>
    <property type="project" value="TreeGrafter"/>
</dbReference>
<dbReference type="PANTHER" id="PTHR39597:SF1">
    <property type="entry name" value="UBA DOMAIN-CONTAINING PROTEIN RUP1"/>
    <property type="match status" value="1"/>
</dbReference>
<feature type="compositionally biased region" description="Low complexity" evidence="2">
    <location>
        <begin position="787"/>
        <end position="805"/>
    </location>
</feature>
<evidence type="ECO:0000256" key="2">
    <source>
        <dbReference type="SAM" id="MobiDB-lite"/>
    </source>
</evidence>